<dbReference type="EMBL" id="JAUTBK010000002">
    <property type="protein sequence ID" value="MDQ1208956.1"/>
    <property type="molecule type" value="Genomic_DNA"/>
</dbReference>
<gene>
    <name evidence="1" type="ORF">QE380_001879</name>
</gene>
<comment type="caution">
    <text evidence="1">The sequence shown here is derived from an EMBL/GenBank/DDBJ whole genome shotgun (WGS) entry which is preliminary data.</text>
</comment>
<reference evidence="1 2" key="1">
    <citation type="submission" date="2023-07" db="EMBL/GenBank/DDBJ databases">
        <title>Functional and genomic diversity of the sorghum phyllosphere microbiome.</title>
        <authorList>
            <person name="Shade A."/>
        </authorList>
    </citation>
    <scope>NUCLEOTIDE SEQUENCE [LARGE SCALE GENOMIC DNA]</scope>
    <source>
        <strain evidence="1 2">SORGH_AS_0887</strain>
    </source>
</reference>
<name>A0ABU0UWL9_ACIBI</name>
<keyword evidence="2" id="KW-1185">Reference proteome</keyword>
<organism evidence="1 2">
    <name type="scientific">Acinetobacter baylyi</name>
    <dbReference type="NCBI Taxonomy" id="202950"/>
    <lineage>
        <taxon>Bacteria</taxon>
        <taxon>Pseudomonadati</taxon>
        <taxon>Pseudomonadota</taxon>
        <taxon>Gammaproteobacteria</taxon>
        <taxon>Moraxellales</taxon>
        <taxon>Moraxellaceae</taxon>
        <taxon>Acinetobacter</taxon>
    </lineage>
</organism>
<dbReference type="RefSeq" id="WP_307003418.1">
    <property type="nucleotide sequence ID" value="NZ_JAUTBK010000002.1"/>
</dbReference>
<proteinExistence type="predicted"/>
<evidence type="ECO:0000313" key="1">
    <source>
        <dbReference type="EMBL" id="MDQ1208956.1"/>
    </source>
</evidence>
<protein>
    <submittedName>
        <fullName evidence="1">Uncharacterized protein</fullName>
    </submittedName>
</protein>
<evidence type="ECO:0000313" key="2">
    <source>
        <dbReference type="Proteomes" id="UP001233360"/>
    </source>
</evidence>
<dbReference type="Proteomes" id="UP001233360">
    <property type="component" value="Unassembled WGS sequence"/>
</dbReference>
<accession>A0ABU0UWL9</accession>
<sequence length="92" mass="10725">MHDWTLVSINILWKEDSIKILFYDSCSNHKILYVNGFTKIVVPKLNEWGRSISVYEVNGPNKINESCYSFYIHMQSGDIIEIEGKNIEIIDN</sequence>